<feature type="compositionally biased region" description="Basic and acidic residues" evidence="7">
    <location>
        <begin position="42"/>
        <end position="52"/>
    </location>
</feature>
<sequence>MLHGRESLVRLIGKRRRAFFSPLAHRLRSQNDSDSGEATPIHSKEHEPLIEGDRSRQARVAELVSCPVCDASVRGDDFSLNSHLDACLPKGKKRKLSQRTLLQVNFLSKSRGETRLVEADNVNADKFGKGISEESQISNFHRYDVLMLYGNDVRCESPKSMNPSLYNSEFGSGTSTLKVVDEDSVNGQTVDPHFPSGFSSTINAPRNGFCQDKDKDVSTLETFIVGRRFHEKAVLQHGARVYTLREPKNPKDDNAIKGLTSVKQDVRTNTGGKGVSSSVGEFQNYWRLVRNEEESVLEAEQNRKKAVRKRRSDLEVKEVRPKITSGG</sequence>
<comment type="function">
    <text evidence="6">Nuclease required for the repair of DNA interstrand cross-links (ICL). Acts as a 5'-3' exonuclease that anchors at a cut end of DNA and cleaves DNA successively at every third nucleotide, allowing to excise an ICL from one strand through flanking incisions.</text>
</comment>
<comment type="similarity">
    <text evidence="6">Belongs to the FAN1 family.</text>
</comment>
<dbReference type="InterPro" id="IPR006642">
    <property type="entry name" value="Rad18_UBZ4"/>
</dbReference>
<keyword evidence="3" id="KW-0863">Zinc-finger</keyword>
<keyword evidence="10" id="KW-1185">Reference proteome</keyword>
<comment type="caution">
    <text evidence="9">The sequence shown here is derived from an EMBL/GenBank/DDBJ whole genome shotgun (WGS) entry which is preliminary data.</text>
</comment>
<feature type="domain" description="UBZ4-type" evidence="8">
    <location>
        <begin position="63"/>
        <end position="88"/>
    </location>
</feature>
<keyword evidence="6" id="KW-0460">Magnesium</keyword>
<dbReference type="Gene3D" id="3.30.70.2330">
    <property type="match status" value="1"/>
</dbReference>
<gene>
    <name evidence="9" type="ORF">KSP40_PGU002905</name>
</gene>
<evidence type="ECO:0000313" key="10">
    <source>
        <dbReference type="Proteomes" id="UP001412067"/>
    </source>
</evidence>
<evidence type="ECO:0000256" key="5">
    <source>
        <dbReference type="ARBA" id="ARBA00023204"/>
    </source>
</evidence>
<dbReference type="EMBL" id="JBBWWR010000021">
    <property type="protein sequence ID" value="KAK8937604.1"/>
    <property type="molecule type" value="Genomic_DNA"/>
</dbReference>
<feature type="region of interest" description="Disordered" evidence="7">
    <location>
        <begin position="28"/>
        <end position="52"/>
    </location>
</feature>
<keyword evidence="6" id="KW-0540">Nuclease</keyword>
<feature type="compositionally biased region" description="Polar residues" evidence="7">
    <location>
        <begin position="261"/>
        <end position="275"/>
    </location>
</feature>
<organism evidence="9 10">
    <name type="scientific">Platanthera guangdongensis</name>
    <dbReference type="NCBI Taxonomy" id="2320717"/>
    <lineage>
        <taxon>Eukaryota</taxon>
        <taxon>Viridiplantae</taxon>
        <taxon>Streptophyta</taxon>
        <taxon>Embryophyta</taxon>
        <taxon>Tracheophyta</taxon>
        <taxon>Spermatophyta</taxon>
        <taxon>Magnoliopsida</taxon>
        <taxon>Liliopsida</taxon>
        <taxon>Asparagales</taxon>
        <taxon>Orchidaceae</taxon>
        <taxon>Orchidoideae</taxon>
        <taxon>Orchideae</taxon>
        <taxon>Orchidinae</taxon>
        <taxon>Platanthera</taxon>
    </lineage>
</organism>
<evidence type="ECO:0000259" key="8">
    <source>
        <dbReference type="SMART" id="SM00734"/>
    </source>
</evidence>
<feature type="region of interest" description="Disordered" evidence="7">
    <location>
        <begin position="297"/>
        <end position="327"/>
    </location>
</feature>
<dbReference type="Gene3D" id="3.30.160.60">
    <property type="entry name" value="Classic Zinc Finger"/>
    <property type="match status" value="1"/>
</dbReference>
<proteinExistence type="inferred from homology"/>
<keyword evidence="4" id="KW-0862">Zinc</keyword>
<dbReference type="InterPro" id="IPR033315">
    <property type="entry name" value="Fan1-like"/>
</dbReference>
<dbReference type="Proteomes" id="UP001412067">
    <property type="component" value="Unassembled WGS sequence"/>
</dbReference>
<accession>A0ABR2LCV3</accession>
<keyword evidence="1 6" id="KW-0479">Metal-binding</keyword>
<reference evidence="9 10" key="1">
    <citation type="journal article" date="2022" name="Nat. Plants">
        <title>Genomes of leafy and leafless Platanthera orchids illuminate the evolution of mycoheterotrophy.</title>
        <authorList>
            <person name="Li M.H."/>
            <person name="Liu K.W."/>
            <person name="Li Z."/>
            <person name="Lu H.C."/>
            <person name="Ye Q.L."/>
            <person name="Zhang D."/>
            <person name="Wang J.Y."/>
            <person name="Li Y.F."/>
            <person name="Zhong Z.M."/>
            <person name="Liu X."/>
            <person name="Yu X."/>
            <person name="Liu D.K."/>
            <person name="Tu X.D."/>
            <person name="Liu B."/>
            <person name="Hao Y."/>
            <person name="Liao X.Y."/>
            <person name="Jiang Y.T."/>
            <person name="Sun W.H."/>
            <person name="Chen J."/>
            <person name="Chen Y.Q."/>
            <person name="Ai Y."/>
            <person name="Zhai J.W."/>
            <person name="Wu S.S."/>
            <person name="Zhou Z."/>
            <person name="Hsiao Y.Y."/>
            <person name="Wu W.L."/>
            <person name="Chen Y.Y."/>
            <person name="Lin Y.F."/>
            <person name="Hsu J.L."/>
            <person name="Li C.Y."/>
            <person name="Wang Z.W."/>
            <person name="Zhao X."/>
            <person name="Zhong W.Y."/>
            <person name="Ma X.K."/>
            <person name="Ma L."/>
            <person name="Huang J."/>
            <person name="Chen G.Z."/>
            <person name="Huang M.Z."/>
            <person name="Huang L."/>
            <person name="Peng D.H."/>
            <person name="Luo Y.B."/>
            <person name="Zou S.Q."/>
            <person name="Chen S.P."/>
            <person name="Lan S."/>
            <person name="Tsai W.C."/>
            <person name="Van de Peer Y."/>
            <person name="Liu Z.J."/>
        </authorList>
    </citation>
    <scope>NUCLEOTIDE SEQUENCE [LARGE SCALE GENOMIC DNA]</scope>
    <source>
        <strain evidence="9">Lor288</strain>
    </source>
</reference>
<name>A0ABR2LCV3_9ASPA</name>
<dbReference type="EC" id="3.1.4.1" evidence="6"/>
<dbReference type="PANTHER" id="PTHR15749:SF4">
    <property type="entry name" value="FANCONI-ASSOCIATED NUCLEASE 1"/>
    <property type="match status" value="1"/>
</dbReference>
<evidence type="ECO:0000256" key="6">
    <source>
        <dbReference type="RuleBase" id="RU365033"/>
    </source>
</evidence>
<keyword evidence="5 6" id="KW-0234">DNA repair</keyword>
<comment type="subcellular location">
    <subcellularLocation>
        <location evidence="6">Nucleus</location>
    </subcellularLocation>
</comment>
<comment type="catalytic activity">
    <reaction evidence="6">
        <text>Hydrolytically removes 5'-nucleotides successively from the 3'-hydroxy termini of 3'-hydroxy-terminated oligonucleotides.</text>
        <dbReference type="EC" id="3.1.4.1"/>
    </reaction>
</comment>
<evidence type="ECO:0000256" key="7">
    <source>
        <dbReference type="SAM" id="MobiDB-lite"/>
    </source>
</evidence>
<evidence type="ECO:0000256" key="4">
    <source>
        <dbReference type="ARBA" id="ARBA00022833"/>
    </source>
</evidence>
<evidence type="ECO:0000256" key="2">
    <source>
        <dbReference type="ARBA" id="ARBA00022763"/>
    </source>
</evidence>
<keyword evidence="6" id="KW-0378">Hydrolase</keyword>
<evidence type="ECO:0000256" key="3">
    <source>
        <dbReference type="ARBA" id="ARBA00022771"/>
    </source>
</evidence>
<dbReference type="PANTHER" id="PTHR15749">
    <property type="entry name" value="FANCONI-ASSOCIATED NUCLEASE 1"/>
    <property type="match status" value="1"/>
</dbReference>
<keyword evidence="2 6" id="KW-0227">DNA damage</keyword>
<feature type="region of interest" description="Disordered" evidence="7">
    <location>
        <begin position="246"/>
        <end position="275"/>
    </location>
</feature>
<feature type="compositionally biased region" description="Basic and acidic residues" evidence="7">
    <location>
        <begin position="312"/>
        <end position="321"/>
    </location>
</feature>
<dbReference type="SMART" id="SM00734">
    <property type="entry name" value="ZnF_Rad18"/>
    <property type="match status" value="1"/>
</dbReference>
<evidence type="ECO:0000256" key="1">
    <source>
        <dbReference type="ARBA" id="ARBA00022723"/>
    </source>
</evidence>
<evidence type="ECO:0000313" key="9">
    <source>
        <dbReference type="EMBL" id="KAK8937604.1"/>
    </source>
</evidence>
<keyword evidence="6" id="KW-0464">Manganese</keyword>
<comment type="cofactor">
    <cofactor evidence="6">
        <name>Mg(2+)</name>
        <dbReference type="ChEBI" id="CHEBI:18420"/>
    </cofactor>
    <cofactor evidence="6">
        <name>Mn(2+)</name>
        <dbReference type="ChEBI" id="CHEBI:29035"/>
    </cofactor>
</comment>
<keyword evidence="6" id="KW-0539">Nucleus</keyword>
<protein>
    <recommendedName>
        <fullName evidence="6">Fanconi-associated nuclease</fullName>
        <ecNumber evidence="6">3.1.4.1</ecNumber>
    </recommendedName>
</protein>
<feature type="compositionally biased region" description="Basic and acidic residues" evidence="7">
    <location>
        <begin position="246"/>
        <end position="255"/>
    </location>
</feature>